<evidence type="ECO:0000256" key="4">
    <source>
        <dbReference type="ARBA" id="ARBA00044936"/>
    </source>
</evidence>
<name>A0A1T3P141_9ACTN</name>
<keyword evidence="1 5" id="KW-0132">Cell division</keyword>
<keyword evidence="3 5" id="KW-0131">Cell cycle</keyword>
<dbReference type="InterPro" id="IPR007561">
    <property type="entry name" value="Cell_div_SepF/SepF-rel"/>
</dbReference>
<feature type="region of interest" description="Disordered" evidence="6">
    <location>
        <begin position="29"/>
        <end position="58"/>
    </location>
</feature>
<dbReference type="GO" id="GO:0043093">
    <property type="term" value="P:FtsZ-dependent cytokinesis"/>
    <property type="evidence" value="ECO:0007669"/>
    <property type="project" value="UniProtKB-UniRule"/>
</dbReference>
<dbReference type="STRING" id="159449.B4N89_19365"/>
<keyword evidence="5" id="KW-0963">Cytoplasm</keyword>
<sequence>MGALRKAGSWLGIGSGDVDDDLYRTGAGAYETGTYDADDDDTGSRWVYDDEPEESRSRALEGSVVPASEVFAARAAASETPAQPGTRIAVVHPKSYHEARAIGEYFRQDIPVVIDLTAMDESDAKRVVDFASGLTFGRRGAIERLAKRVFLLMPADARLLTGDPTQQNHDGFFNQA</sequence>
<dbReference type="EMBL" id="MWQN01000001">
    <property type="protein sequence ID" value="OPC82808.1"/>
    <property type="molecule type" value="Genomic_DNA"/>
</dbReference>
<dbReference type="PANTHER" id="PTHR35798">
    <property type="entry name" value="CELL DIVISION PROTEIN SEPF"/>
    <property type="match status" value="1"/>
</dbReference>
<accession>A0A1T3P141</accession>
<comment type="subunit">
    <text evidence="5">Homodimer. Interacts with FtsZ.</text>
</comment>
<evidence type="ECO:0000256" key="6">
    <source>
        <dbReference type="SAM" id="MobiDB-lite"/>
    </source>
</evidence>
<dbReference type="Pfam" id="PF04472">
    <property type="entry name" value="SepF"/>
    <property type="match status" value="1"/>
</dbReference>
<keyword evidence="8" id="KW-1185">Reference proteome</keyword>
<dbReference type="Gene3D" id="3.30.110.150">
    <property type="entry name" value="SepF-like protein"/>
    <property type="match status" value="1"/>
</dbReference>
<dbReference type="OrthoDB" id="3731101at2"/>
<dbReference type="InterPro" id="IPR023052">
    <property type="entry name" value="Cell_div_SepF"/>
</dbReference>
<dbReference type="InterPro" id="IPR038594">
    <property type="entry name" value="SepF-like_sf"/>
</dbReference>
<evidence type="ECO:0000313" key="7">
    <source>
        <dbReference type="EMBL" id="OPC82808.1"/>
    </source>
</evidence>
<evidence type="ECO:0000256" key="1">
    <source>
        <dbReference type="ARBA" id="ARBA00022618"/>
    </source>
</evidence>
<proteinExistence type="inferred from homology"/>
<evidence type="ECO:0000256" key="3">
    <source>
        <dbReference type="ARBA" id="ARBA00023306"/>
    </source>
</evidence>
<comment type="subcellular location">
    <subcellularLocation>
        <location evidence="5">Cytoplasm</location>
    </subcellularLocation>
    <text evidence="5">Localizes to the division site, in a FtsZ-dependent manner.</text>
</comment>
<comment type="caution">
    <text evidence="7">The sequence shown here is derived from an EMBL/GenBank/DDBJ whole genome shotgun (WGS) entry which is preliminary data.</text>
</comment>
<evidence type="ECO:0000313" key="8">
    <source>
        <dbReference type="Proteomes" id="UP000190037"/>
    </source>
</evidence>
<dbReference type="HAMAP" id="MF_01197">
    <property type="entry name" value="SepF"/>
    <property type="match status" value="1"/>
</dbReference>
<dbReference type="GO" id="GO:0005737">
    <property type="term" value="C:cytoplasm"/>
    <property type="evidence" value="ECO:0007669"/>
    <property type="project" value="UniProtKB-SubCell"/>
</dbReference>
<gene>
    <name evidence="5" type="primary">sepF</name>
    <name evidence="7" type="ORF">B4N89_19365</name>
</gene>
<comment type="similarity">
    <text evidence="5">Belongs to the SepF family.</text>
</comment>
<dbReference type="RefSeq" id="WP_078977094.1">
    <property type="nucleotide sequence ID" value="NZ_MWQN01000001.1"/>
</dbReference>
<dbReference type="eggNOG" id="COG1799">
    <property type="taxonomic scope" value="Bacteria"/>
</dbReference>
<dbReference type="PANTHER" id="PTHR35798:SF1">
    <property type="entry name" value="CELL DIVISION PROTEIN SEPF"/>
    <property type="match status" value="1"/>
</dbReference>
<reference evidence="7 8" key="1">
    <citation type="submission" date="2017-03" db="EMBL/GenBank/DDBJ databases">
        <title>Draft genome sequence of Streptomyces scabrisporus NF3, endophyte isolated from Amphipterygium adstringens.</title>
        <authorList>
            <person name="Vazquez M."/>
            <person name="Ceapa C.D."/>
            <person name="Rodriguez Luna D."/>
            <person name="Sanchez Esquivel S."/>
        </authorList>
    </citation>
    <scope>NUCLEOTIDE SEQUENCE [LARGE SCALE GENOMIC DNA]</scope>
    <source>
        <strain evidence="7 8">NF3</strain>
    </source>
</reference>
<evidence type="ECO:0000256" key="5">
    <source>
        <dbReference type="HAMAP-Rule" id="MF_01197"/>
    </source>
</evidence>
<evidence type="ECO:0000256" key="2">
    <source>
        <dbReference type="ARBA" id="ARBA00023210"/>
    </source>
</evidence>
<dbReference type="AlphaFoldDB" id="A0A1T3P141"/>
<organism evidence="7 8">
    <name type="scientific">Embleya scabrispora</name>
    <dbReference type="NCBI Taxonomy" id="159449"/>
    <lineage>
        <taxon>Bacteria</taxon>
        <taxon>Bacillati</taxon>
        <taxon>Actinomycetota</taxon>
        <taxon>Actinomycetes</taxon>
        <taxon>Kitasatosporales</taxon>
        <taxon>Streptomycetaceae</taxon>
        <taxon>Embleya</taxon>
    </lineage>
</organism>
<keyword evidence="2 5" id="KW-0717">Septation</keyword>
<dbReference type="GO" id="GO:0000917">
    <property type="term" value="P:division septum assembly"/>
    <property type="evidence" value="ECO:0007669"/>
    <property type="project" value="UniProtKB-KW"/>
</dbReference>
<dbReference type="Proteomes" id="UP000190037">
    <property type="component" value="Unassembled WGS sequence"/>
</dbReference>
<protein>
    <recommendedName>
        <fullName evidence="5">Cell division protein SepF</fullName>
    </recommendedName>
</protein>
<comment type="function">
    <text evidence="4 5">Cell division protein that is part of the divisome complex and is recruited early to the Z-ring. Probably stimulates Z-ring formation, perhaps through the cross-linking of FtsZ protofilaments. Its function overlaps with FtsA.</text>
</comment>